<dbReference type="Proteomes" id="UP000092321">
    <property type="component" value="Unassembled WGS sequence"/>
</dbReference>
<dbReference type="AlphaFoldDB" id="A0A1B7TIB1"/>
<dbReference type="EMBL" id="LXPE01000003">
    <property type="protein sequence ID" value="OBA28481.1"/>
    <property type="molecule type" value="Genomic_DNA"/>
</dbReference>
<proteinExistence type="predicted"/>
<reference evidence="2" key="1">
    <citation type="journal article" date="2016" name="Proc. Natl. Acad. Sci. U.S.A.">
        <title>Comparative genomics of biotechnologically important yeasts.</title>
        <authorList>
            <person name="Riley R."/>
            <person name="Haridas S."/>
            <person name="Wolfe K.H."/>
            <person name="Lopes M.R."/>
            <person name="Hittinger C.T."/>
            <person name="Goeker M."/>
            <person name="Salamov A.A."/>
            <person name="Wisecaver J.H."/>
            <person name="Long T.M."/>
            <person name="Calvey C.H."/>
            <person name="Aerts A.L."/>
            <person name="Barry K.W."/>
            <person name="Choi C."/>
            <person name="Clum A."/>
            <person name="Coughlan A.Y."/>
            <person name="Deshpande S."/>
            <person name="Douglass A.P."/>
            <person name="Hanson S.J."/>
            <person name="Klenk H.-P."/>
            <person name="LaButti K.M."/>
            <person name="Lapidus A."/>
            <person name="Lindquist E.A."/>
            <person name="Lipzen A.M."/>
            <person name="Meier-Kolthoff J.P."/>
            <person name="Ohm R.A."/>
            <person name="Otillar R.P."/>
            <person name="Pangilinan J.L."/>
            <person name="Peng Y."/>
            <person name="Rokas A."/>
            <person name="Rosa C.A."/>
            <person name="Scheuner C."/>
            <person name="Sibirny A.A."/>
            <person name="Slot J.C."/>
            <person name="Stielow J.B."/>
            <person name="Sun H."/>
            <person name="Kurtzman C.P."/>
            <person name="Blackwell M."/>
            <person name="Grigoriev I.V."/>
            <person name="Jeffries T.W."/>
        </authorList>
    </citation>
    <scope>NUCLEOTIDE SEQUENCE [LARGE SCALE GENOMIC DNA]</scope>
    <source>
        <strain evidence="2">NRRL Y-1626</strain>
    </source>
</reference>
<evidence type="ECO:0000313" key="2">
    <source>
        <dbReference type="Proteomes" id="UP000092321"/>
    </source>
</evidence>
<sequence length="519" mass="60030">SSELNKESSDSLVTTKFQIKTKYLKLAKSDPMIDRKVFKNLVKPRYAVAVKIVLANPEFSDVIVIHSKTLTEQPEIIKFKNFESFVNSETVDVNEMKTLLVNSIRVTSSLRNIIQKNDDDNKIWDNFIIYMKEQGNCILDIKNDDKLQLTFEGNDNFEKRIFTYIDSLMREQEQLDDIISNDKITTLETPLGVTSGLLLCEDGYLTERPKIMKNVSINPETTKISNVVLERLNIPKTKEKQPTISNETSIYCDSESIITQHNLIPGRLLEKQNEIKFETSTPYLDSKMSHLIMNQIEGFKKFQSLNCNLVPFIDRGIIFSKDKGERIDVKTLTLPLIEFLFDIKDPDNWTREFYEIDVNSLMIVGDLGKNTSYLKIPFKEYDFKYLKEKYLIFDNAQTLPFTDTTKQILDSLNIRMMLQQEKIKIESEHKSTTLELNLPVLLADGVTKDFISVKYKFKNFQLVTSNHYSVTYDDIAVFNDTNIITASDTYPNKKYLSAELNDNDHVANVVVLDRFNMTI</sequence>
<keyword evidence="2" id="KW-1185">Reference proteome</keyword>
<organism evidence="1 2">
    <name type="scientific">Hanseniaspora valbyensis NRRL Y-1626</name>
    <dbReference type="NCBI Taxonomy" id="766949"/>
    <lineage>
        <taxon>Eukaryota</taxon>
        <taxon>Fungi</taxon>
        <taxon>Dikarya</taxon>
        <taxon>Ascomycota</taxon>
        <taxon>Saccharomycotina</taxon>
        <taxon>Saccharomycetes</taxon>
        <taxon>Saccharomycodales</taxon>
        <taxon>Saccharomycodaceae</taxon>
        <taxon>Hanseniaspora</taxon>
    </lineage>
</organism>
<comment type="caution">
    <text evidence="1">The sequence shown here is derived from an EMBL/GenBank/DDBJ whole genome shotgun (WGS) entry which is preliminary data.</text>
</comment>
<protein>
    <submittedName>
        <fullName evidence="1">Uncharacterized protein</fullName>
    </submittedName>
</protein>
<feature type="non-terminal residue" evidence="1">
    <location>
        <position position="1"/>
    </location>
</feature>
<gene>
    <name evidence="1" type="ORF">HANVADRAFT_91871</name>
</gene>
<accession>A0A1B7TIB1</accession>
<name>A0A1B7TIB1_9ASCO</name>
<evidence type="ECO:0000313" key="1">
    <source>
        <dbReference type="EMBL" id="OBA28481.1"/>
    </source>
</evidence>